<dbReference type="AlphaFoldDB" id="A0AAN8DIH4"/>
<proteinExistence type="predicted"/>
<organism evidence="1 2">
    <name type="scientific">Champsocephalus gunnari</name>
    <name type="common">Mackerel icefish</name>
    <dbReference type="NCBI Taxonomy" id="52237"/>
    <lineage>
        <taxon>Eukaryota</taxon>
        <taxon>Metazoa</taxon>
        <taxon>Chordata</taxon>
        <taxon>Craniata</taxon>
        <taxon>Vertebrata</taxon>
        <taxon>Euteleostomi</taxon>
        <taxon>Actinopterygii</taxon>
        <taxon>Neopterygii</taxon>
        <taxon>Teleostei</taxon>
        <taxon>Neoteleostei</taxon>
        <taxon>Acanthomorphata</taxon>
        <taxon>Eupercaria</taxon>
        <taxon>Perciformes</taxon>
        <taxon>Notothenioidei</taxon>
        <taxon>Channichthyidae</taxon>
        <taxon>Champsocephalus</taxon>
    </lineage>
</organism>
<evidence type="ECO:0000313" key="1">
    <source>
        <dbReference type="EMBL" id="KAK5921693.1"/>
    </source>
</evidence>
<comment type="caution">
    <text evidence="1">The sequence shown here is derived from an EMBL/GenBank/DDBJ whole genome shotgun (WGS) entry which is preliminary data.</text>
</comment>
<protein>
    <submittedName>
        <fullName evidence="1">Uncharacterized protein</fullName>
    </submittedName>
</protein>
<accession>A0AAN8DIH4</accession>
<gene>
    <name evidence="1" type="ORF">CgunFtcFv8_019037</name>
</gene>
<sequence>MGSSLLSVTERHLRTLPFIPLLLPSLLWKWKIGPQAWVCAEELGGRAGTSDLSGLNKASLYPPPRSPHPNYTPDTSTILHLLPLLTAPPLPPHNTMHFPALIMALPLLKAPEACAISGCRWLCLTLCFPDCIKNECLMVLTKDCFRSITV</sequence>
<reference evidence="1 2" key="1">
    <citation type="journal article" date="2023" name="Mol. Biol. Evol.">
        <title>Genomics of Secondarily Temperate Adaptation in the Only Non-Antarctic Icefish.</title>
        <authorList>
            <person name="Rivera-Colon A.G."/>
            <person name="Rayamajhi N."/>
            <person name="Minhas B.F."/>
            <person name="Madrigal G."/>
            <person name="Bilyk K.T."/>
            <person name="Yoon V."/>
            <person name="Hune M."/>
            <person name="Gregory S."/>
            <person name="Cheng C.H.C."/>
            <person name="Catchen J.M."/>
        </authorList>
    </citation>
    <scope>NUCLEOTIDE SEQUENCE [LARGE SCALE GENOMIC DNA]</scope>
    <source>
        <tissue evidence="1">White muscle</tissue>
    </source>
</reference>
<keyword evidence="2" id="KW-1185">Reference proteome</keyword>
<dbReference type="Proteomes" id="UP001331515">
    <property type="component" value="Unassembled WGS sequence"/>
</dbReference>
<dbReference type="EMBL" id="JAURVH010001522">
    <property type="protein sequence ID" value="KAK5921693.1"/>
    <property type="molecule type" value="Genomic_DNA"/>
</dbReference>
<evidence type="ECO:0000313" key="2">
    <source>
        <dbReference type="Proteomes" id="UP001331515"/>
    </source>
</evidence>
<name>A0AAN8DIH4_CHAGU</name>